<protein>
    <submittedName>
        <fullName evidence="2">Anti-anti-sigma factor</fullName>
    </submittedName>
</protein>
<reference evidence="2 3" key="1">
    <citation type="submission" date="2018-01" db="EMBL/GenBank/DDBJ databases">
        <title>Denitrification phenotypes of diverse strains of Pseudomonas stutzeri.</title>
        <authorList>
            <person name="Milligan D.A."/>
            <person name="Bergaust L."/>
            <person name="Bakken L.R."/>
            <person name="Frostegard A."/>
        </authorList>
    </citation>
    <scope>NUCLEOTIDE SEQUENCE [LARGE SCALE GENOMIC DNA]</scope>
    <source>
        <strain evidence="2 3">KC</strain>
    </source>
</reference>
<feature type="domain" description="STAS" evidence="1">
    <location>
        <begin position="15"/>
        <end position="107"/>
    </location>
</feature>
<name>A0A2N8S1U8_STUST</name>
<dbReference type="Gene3D" id="3.30.750.24">
    <property type="entry name" value="STAS domain"/>
    <property type="match status" value="1"/>
</dbReference>
<comment type="caution">
    <text evidence="2">The sequence shown here is derived from an EMBL/GenBank/DDBJ whole genome shotgun (WGS) entry which is preliminary data.</text>
</comment>
<proteinExistence type="predicted"/>
<dbReference type="PROSITE" id="PS50801">
    <property type="entry name" value="STAS"/>
    <property type="match status" value="1"/>
</dbReference>
<dbReference type="SUPFAM" id="SSF52091">
    <property type="entry name" value="SpoIIaa-like"/>
    <property type="match status" value="1"/>
</dbReference>
<gene>
    <name evidence="2" type="ORF">CXK92_10260</name>
</gene>
<dbReference type="RefSeq" id="WP_102824935.1">
    <property type="nucleotide sequence ID" value="NZ_CP139348.1"/>
</dbReference>
<dbReference type="InterPro" id="IPR002645">
    <property type="entry name" value="STAS_dom"/>
</dbReference>
<dbReference type="Proteomes" id="UP000235925">
    <property type="component" value="Unassembled WGS sequence"/>
</dbReference>
<dbReference type="PANTHER" id="PTHR35849">
    <property type="entry name" value="BLR2341 PROTEIN"/>
    <property type="match status" value="1"/>
</dbReference>
<organism evidence="2 3">
    <name type="scientific">Stutzerimonas stutzeri</name>
    <name type="common">Pseudomonas stutzeri</name>
    <dbReference type="NCBI Taxonomy" id="316"/>
    <lineage>
        <taxon>Bacteria</taxon>
        <taxon>Pseudomonadati</taxon>
        <taxon>Pseudomonadota</taxon>
        <taxon>Gammaproteobacteria</taxon>
        <taxon>Pseudomonadales</taxon>
        <taxon>Pseudomonadaceae</taxon>
        <taxon>Stutzerimonas</taxon>
    </lineage>
</organism>
<dbReference type="Pfam" id="PF13466">
    <property type="entry name" value="STAS_2"/>
    <property type="match status" value="1"/>
</dbReference>
<dbReference type="InterPro" id="IPR052746">
    <property type="entry name" value="MlaB_ABC_Transporter"/>
</dbReference>
<dbReference type="InterPro" id="IPR036513">
    <property type="entry name" value="STAS_dom_sf"/>
</dbReference>
<dbReference type="OrthoDB" id="6899289at2"/>
<evidence type="ECO:0000259" key="1">
    <source>
        <dbReference type="PROSITE" id="PS50801"/>
    </source>
</evidence>
<dbReference type="AlphaFoldDB" id="A0A2N8S1U8"/>
<dbReference type="EMBL" id="POUN01000003">
    <property type="protein sequence ID" value="PNF80597.1"/>
    <property type="molecule type" value="Genomic_DNA"/>
</dbReference>
<evidence type="ECO:0000313" key="3">
    <source>
        <dbReference type="Proteomes" id="UP000235925"/>
    </source>
</evidence>
<dbReference type="PANTHER" id="PTHR35849:SF2">
    <property type="entry name" value="BLR2341 PROTEIN"/>
    <property type="match status" value="1"/>
</dbReference>
<dbReference type="InterPro" id="IPR058548">
    <property type="entry name" value="MlaB-like_STAS"/>
</dbReference>
<sequence length="107" mass="11674">MLELTYDRSVEPARLRLTGSLTIYEVGEAHATLLAMLAKLEARPCLLDLEALEELDTAGAQLLLATQRHFEAAGGSLKVHGPAASVVEVIELLRLETLYPDVLLAHR</sequence>
<accession>A0A2N8S1U8</accession>
<evidence type="ECO:0000313" key="2">
    <source>
        <dbReference type="EMBL" id="PNF80597.1"/>
    </source>
</evidence>